<feature type="region of interest" description="Disordered" evidence="1">
    <location>
        <begin position="33"/>
        <end position="113"/>
    </location>
</feature>
<gene>
    <name evidence="2" type="ORF">DARMORV10_A07P41280.1</name>
</gene>
<evidence type="ECO:0000313" key="2">
    <source>
        <dbReference type="EMBL" id="CAF2201964.1"/>
    </source>
</evidence>
<reference evidence="2" key="1">
    <citation type="submission" date="2021-01" db="EMBL/GenBank/DDBJ databases">
        <authorList>
            <consortium name="Genoscope - CEA"/>
            <person name="William W."/>
        </authorList>
    </citation>
    <scope>NUCLEOTIDE SEQUENCE</scope>
</reference>
<dbReference type="Proteomes" id="UP001295469">
    <property type="component" value="Chromosome A07"/>
</dbReference>
<protein>
    <submittedName>
        <fullName evidence="2">(rape) hypothetical protein</fullName>
    </submittedName>
</protein>
<proteinExistence type="predicted"/>
<evidence type="ECO:0000256" key="1">
    <source>
        <dbReference type="SAM" id="MobiDB-lite"/>
    </source>
</evidence>
<sequence length="184" mass="20921">MHLELKGREIGDHWTSEHGARFMSDVMSSLQRTPRRLARAAPEVARISHPSRATSQSDTRGRSRLYGEATRRSLGRPLGRPTKVAPDPGDPLGDTPKSLATSRPETPKSALGDFRERHLQVAPRYFAAENHDFSGTFCNLFWTFCTWKTYVLNIFCSHQRQIILYLLSIEKYTRTLLRSSSLGF</sequence>
<organism evidence="2">
    <name type="scientific">Brassica napus</name>
    <name type="common">Rape</name>
    <dbReference type="NCBI Taxonomy" id="3708"/>
    <lineage>
        <taxon>Eukaryota</taxon>
        <taxon>Viridiplantae</taxon>
        <taxon>Streptophyta</taxon>
        <taxon>Embryophyta</taxon>
        <taxon>Tracheophyta</taxon>
        <taxon>Spermatophyta</taxon>
        <taxon>Magnoliopsida</taxon>
        <taxon>eudicotyledons</taxon>
        <taxon>Gunneridae</taxon>
        <taxon>Pentapetalae</taxon>
        <taxon>rosids</taxon>
        <taxon>malvids</taxon>
        <taxon>Brassicales</taxon>
        <taxon>Brassicaceae</taxon>
        <taxon>Brassiceae</taxon>
        <taxon>Brassica</taxon>
    </lineage>
</organism>
<dbReference type="EMBL" id="HG994361">
    <property type="protein sequence ID" value="CAF2201964.1"/>
    <property type="molecule type" value="Genomic_DNA"/>
</dbReference>
<name>A0A816ZNB9_BRANA</name>
<accession>A0A816ZNB9</accession>
<dbReference type="AlphaFoldDB" id="A0A816ZNB9"/>